<evidence type="ECO:0000259" key="1">
    <source>
        <dbReference type="PROSITE" id="PS51186"/>
    </source>
</evidence>
<evidence type="ECO:0000313" key="2">
    <source>
        <dbReference type="EMBL" id="THV40151.1"/>
    </source>
</evidence>
<dbReference type="AlphaFoldDB" id="A0A4S8Q9M3"/>
<sequence length="238" mass="25761">MTGLRIVEVEPPELAAVHRDLLTPNFPPHELGPESDLVTEVEDGTASALASVDADGNREGVAVGHWDAAHRVWLLSHLAVDPARRAGGVGGRLLDAVVERWAKSSRPCAVLAEVEHPASVPGKPAWGDPRRRFEFYVRHGARVLNLPYFQPALGKKAERAYGMLLVVLHLDREFQLTADRVSPVPVRGFLEDYFRSSEGGLPDDPAGLALLASTERPGGIELIDPATTPIGHLPRSHA</sequence>
<dbReference type="InterPro" id="IPR000182">
    <property type="entry name" value="GNAT_dom"/>
</dbReference>
<dbReference type="GO" id="GO:0016747">
    <property type="term" value="F:acyltransferase activity, transferring groups other than amino-acyl groups"/>
    <property type="evidence" value="ECO:0007669"/>
    <property type="project" value="InterPro"/>
</dbReference>
<comment type="caution">
    <text evidence="2">The sequence shown here is derived from an EMBL/GenBank/DDBJ whole genome shotgun (WGS) entry which is preliminary data.</text>
</comment>
<dbReference type="CDD" id="cd04301">
    <property type="entry name" value="NAT_SF"/>
    <property type="match status" value="1"/>
</dbReference>
<dbReference type="InterPro" id="IPR016181">
    <property type="entry name" value="Acyl_CoA_acyltransferase"/>
</dbReference>
<dbReference type="EMBL" id="STGY01000057">
    <property type="protein sequence ID" value="THV40151.1"/>
    <property type="molecule type" value="Genomic_DNA"/>
</dbReference>
<feature type="domain" description="N-acetyltransferase" evidence="1">
    <location>
        <begin position="4"/>
        <end position="173"/>
    </location>
</feature>
<dbReference type="PROSITE" id="PS51186">
    <property type="entry name" value="GNAT"/>
    <property type="match status" value="1"/>
</dbReference>
<dbReference type="SUPFAM" id="SSF55729">
    <property type="entry name" value="Acyl-CoA N-acyltransferases (Nat)"/>
    <property type="match status" value="1"/>
</dbReference>
<dbReference type="Proteomes" id="UP000308760">
    <property type="component" value="Unassembled WGS sequence"/>
</dbReference>
<organism evidence="2 3">
    <name type="scientific">Glycomyces buryatensis</name>
    <dbReference type="NCBI Taxonomy" id="2570927"/>
    <lineage>
        <taxon>Bacteria</taxon>
        <taxon>Bacillati</taxon>
        <taxon>Actinomycetota</taxon>
        <taxon>Actinomycetes</taxon>
        <taxon>Glycomycetales</taxon>
        <taxon>Glycomycetaceae</taxon>
        <taxon>Glycomyces</taxon>
    </lineage>
</organism>
<dbReference type="OrthoDB" id="3729649at2"/>
<accession>A0A4S8Q9M3</accession>
<dbReference type="RefSeq" id="WP_136535496.1">
    <property type="nucleotide sequence ID" value="NZ_STGY01000057.1"/>
</dbReference>
<keyword evidence="3" id="KW-1185">Reference proteome</keyword>
<keyword evidence="2" id="KW-0808">Transferase</keyword>
<gene>
    <name evidence="2" type="ORF">FAB82_15755</name>
</gene>
<evidence type="ECO:0000313" key="3">
    <source>
        <dbReference type="Proteomes" id="UP000308760"/>
    </source>
</evidence>
<dbReference type="Gene3D" id="3.40.630.30">
    <property type="match status" value="1"/>
</dbReference>
<reference evidence="2 3" key="2">
    <citation type="submission" date="2019-05" db="EMBL/GenBank/DDBJ databases">
        <title>Glycomyces buryatensis sp. nov.</title>
        <authorList>
            <person name="Nikitina E."/>
        </authorList>
    </citation>
    <scope>NUCLEOTIDE SEQUENCE [LARGE SCALE GENOMIC DNA]</scope>
    <source>
        <strain evidence="2 3">18</strain>
    </source>
</reference>
<reference evidence="3" key="1">
    <citation type="submission" date="2019-04" db="EMBL/GenBank/DDBJ databases">
        <title>Nocardioides xinjiangensis sp. nov.</title>
        <authorList>
            <person name="Liu S."/>
        </authorList>
    </citation>
    <scope>NUCLEOTIDE SEQUENCE [LARGE SCALE GENOMIC DNA]</scope>
    <source>
        <strain evidence="3">18</strain>
    </source>
</reference>
<name>A0A4S8Q9M3_9ACTN</name>
<proteinExistence type="predicted"/>
<protein>
    <submittedName>
        <fullName evidence="2">GNAT family N-acetyltransferase</fullName>
    </submittedName>
</protein>